<dbReference type="AlphaFoldDB" id="A0A0A9DW79"/>
<accession>A0A0A9DW79</accession>
<proteinExistence type="predicted"/>
<organism evidence="1">
    <name type="scientific">Arundo donax</name>
    <name type="common">Giant reed</name>
    <name type="synonym">Donax arundinaceus</name>
    <dbReference type="NCBI Taxonomy" id="35708"/>
    <lineage>
        <taxon>Eukaryota</taxon>
        <taxon>Viridiplantae</taxon>
        <taxon>Streptophyta</taxon>
        <taxon>Embryophyta</taxon>
        <taxon>Tracheophyta</taxon>
        <taxon>Spermatophyta</taxon>
        <taxon>Magnoliopsida</taxon>
        <taxon>Liliopsida</taxon>
        <taxon>Poales</taxon>
        <taxon>Poaceae</taxon>
        <taxon>PACMAD clade</taxon>
        <taxon>Arundinoideae</taxon>
        <taxon>Arundineae</taxon>
        <taxon>Arundo</taxon>
    </lineage>
</organism>
<dbReference type="EMBL" id="GBRH01209883">
    <property type="protein sequence ID" value="JAD88012.1"/>
    <property type="molecule type" value="Transcribed_RNA"/>
</dbReference>
<sequence length="88" mass="9450">MFIRSHMGPSIGFLNPLPTELSEAITGTVKKPLDAQLQIGPRLHGDGEEQSRCVAPSSKRATAVNLIEASNRMNEPSTSFSNVIAWSG</sequence>
<protein>
    <submittedName>
        <fullName evidence="1">Uncharacterized protein</fullName>
    </submittedName>
</protein>
<name>A0A0A9DW79_ARUDO</name>
<evidence type="ECO:0000313" key="1">
    <source>
        <dbReference type="EMBL" id="JAD88012.1"/>
    </source>
</evidence>
<reference evidence="1" key="2">
    <citation type="journal article" date="2015" name="Data Brief">
        <title>Shoot transcriptome of the giant reed, Arundo donax.</title>
        <authorList>
            <person name="Barrero R.A."/>
            <person name="Guerrero F.D."/>
            <person name="Moolhuijzen P."/>
            <person name="Goolsby J.A."/>
            <person name="Tidwell J."/>
            <person name="Bellgard S.E."/>
            <person name="Bellgard M.I."/>
        </authorList>
    </citation>
    <scope>NUCLEOTIDE SEQUENCE</scope>
    <source>
        <tissue evidence="1">Shoot tissue taken approximately 20 cm above the soil surface</tissue>
    </source>
</reference>
<reference evidence="1" key="1">
    <citation type="submission" date="2014-09" db="EMBL/GenBank/DDBJ databases">
        <authorList>
            <person name="Magalhaes I.L.F."/>
            <person name="Oliveira U."/>
            <person name="Santos F.R."/>
            <person name="Vidigal T.H.D.A."/>
            <person name="Brescovit A.D."/>
            <person name="Santos A.J."/>
        </authorList>
    </citation>
    <scope>NUCLEOTIDE SEQUENCE</scope>
    <source>
        <tissue evidence="1">Shoot tissue taken approximately 20 cm above the soil surface</tissue>
    </source>
</reference>